<organism evidence="3 4">
    <name type="scientific">Capnocytophaga canimorsus</name>
    <dbReference type="NCBI Taxonomy" id="28188"/>
    <lineage>
        <taxon>Bacteria</taxon>
        <taxon>Pseudomonadati</taxon>
        <taxon>Bacteroidota</taxon>
        <taxon>Flavobacteriia</taxon>
        <taxon>Flavobacteriales</taxon>
        <taxon>Flavobacteriaceae</taxon>
        <taxon>Capnocytophaga</taxon>
    </lineage>
</organism>
<evidence type="ECO:0000313" key="3">
    <source>
        <dbReference type="EMBL" id="ATA92656.1"/>
    </source>
</evidence>
<dbReference type="Proteomes" id="UP000243136">
    <property type="component" value="Chromosome"/>
</dbReference>
<sequence length="61" mass="6946">MLNAINHKKIIAQQLGVSESTISRELKRNRLKRGDITLKMLKLTIVVRVNYIVILGFLNGN</sequence>
<accession>A0A250G8T3</accession>
<feature type="transmembrane region" description="Helical" evidence="1">
    <location>
        <begin position="40"/>
        <end position="58"/>
    </location>
</feature>
<name>A0A250G8T3_9FLAO</name>
<evidence type="ECO:0000313" key="4">
    <source>
        <dbReference type="Proteomes" id="UP000243136"/>
    </source>
</evidence>
<dbReference type="InterPro" id="IPR025246">
    <property type="entry name" value="IS30-like_HTH"/>
</dbReference>
<dbReference type="AlphaFoldDB" id="A0A250G8T3"/>
<dbReference type="RefSeq" id="WP_095917848.1">
    <property type="nucleotide sequence ID" value="NZ_JBIUQH010000015.1"/>
</dbReference>
<dbReference type="Pfam" id="PF13936">
    <property type="entry name" value="HTH_38"/>
    <property type="match status" value="1"/>
</dbReference>
<keyword evidence="1" id="KW-0812">Transmembrane</keyword>
<gene>
    <name evidence="3" type="ORF">CGC56_11130</name>
</gene>
<keyword evidence="1" id="KW-0472">Membrane</keyword>
<protein>
    <recommendedName>
        <fullName evidence="2">Transposase IS30-like HTH domain-containing protein</fullName>
    </recommendedName>
</protein>
<proteinExistence type="predicted"/>
<dbReference type="EMBL" id="CP022388">
    <property type="protein sequence ID" value="ATA92656.1"/>
    <property type="molecule type" value="Genomic_DNA"/>
</dbReference>
<reference evidence="4" key="1">
    <citation type="submission" date="2017-06" db="EMBL/GenBank/DDBJ databases">
        <title>Capnocytophaga spp. assemblies.</title>
        <authorList>
            <person name="Gulvik C.A."/>
        </authorList>
    </citation>
    <scope>NUCLEOTIDE SEQUENCE [LARGE SCALE GENOMIC DNA]</scope>
    <source>
        <strain evidence="4">H5594</strain>
    </source>
</reference>
<keyword evidence="1" id="KW-1133">Transmembrane helix</keyword>
<evidence type="ECO:0000259" key="2">
    <source>
        <dbReference type="Pfam" id="PF13936"/>
    </source>
</evidence>
<evidence type="ECO:0000256" key="1">
    <source>
        <dbReference type="SAM" id="Phobius"/>
    </source>
</evidence>
<feature type="domain" description="Transposase IS30-like HTH" evidence="2">
    <location>
        <begin position="11"/>
        <end position="29"/>
    </location>
</feature>